<gene>
    <name evidence="3" type="ORF">FEM48_Zijuj10G0122600</name>
</gene>
<evidence type="ECO:0000256" key="2">
    <source>
        <dbReference type="PIRNR" id="PIRNR028983"/>
    </source>
</evidence>
<organism evidence="3 4">
    <name type="scientific">Ziziphus jujuba var. spinosa</name>
    <dbReference type="NCBI Taxonomy" id="714518"/>
    <lineage>
        <taxon>Eukaryota</taxon>
        <taxon>Viridiplantae</taxon>
        <taxon>Streptophyta</taxon>
        <taxon>Embryophyta</taxon>
        <taxon>Tracheophyta</taxon>
        <taxon>Spermatophyta</taxon>
        <taxon>Magnoliopsida</taxon>
        <taxon>eudicotyledons</taxon>
        <taxon>Gunneridae</taxon>
        <taxon>Pentapetalae</taxon>
        <taxon>rosids</taxon>
        <taxon>fabids</taxon>
        <taxon>Rosales</taxon>
        <taxon>Rhamnaceae</taxon>
        <taxon>Paliureae</taxon>
        <taxon>Ziziphus</taxon>
    </lineage>
</organism>
<dbReference type="PANTHER" id="PTHR13261">
    <property type="entry name" value="BRCA2 AND CDKN1A INTERACTING PROTEIN"/>
    <property type="match status" value="1"/>
</dbReference>
<comment type="similarity">
    <text evidence="1 2">Belongs to the BCP1 family.</text>
</comment>
<reference evidence="3" key="1">
    <citation type="journal article" date="2021" name="Front. Plant Sci.">
        <title>Chromosome-Scale Genome Assembly for Chinese Sour Jujube and Insights Into Its Genome Evolution and Domestication Signature.</title>
        <authorList>
            <person name="Shen L.-Y."/>
            <person name="Luo H."/>
            <person name="Wang X.-L."/>
            <person name="Wang X.-M."/>
            <person name="Qiu X.-J."/>
            <person name="Liu H."/>
            <person name="Zhou S.-S."/>
            <person name="Jia K.-H."/>
            <person name="Nie S."/>
            <person name="Bao Y.-T."/>
            <person name="Zhang R.-G."/>
            <person name="Yun Q.-Z."/>
            <person name="Chai Y.-H."/>
            <person name="Lu J.-Y."/>
            <person name="Li Y."/>
            <person name="Zhao S.-W."/>
            <person name="Mao J.-F."/>
            <person name="Jia S.-G."/>
            <person name="Mao Y.-M."/>
        </authorList>
    </citation>
    <scope>NUCLEOTIDE SEQUENCE</scope>
    <source>
        <strain evidence="3">AT0</strain>
        <tissue evidence="3">Leaf</tissue>
    </source>
</reference>
<proteinExistence type="inferred from homology"/>
<dbReference type="AlphaFoldDB" id="A0A978UNB8"/>
<dbReference type="InterPro" id="IPR025602">
    <property type="entry name" value="BCP1_family"/>
</dbReference>
<protein>
    <recommendedName>
        <fullName evidence="2">Protein BCCIP homolog</fullName>
    </recommendedName>
</protein>
<sequence length="323" mass="37716">MARRPIRRRPTYQPLTFSSFARLIASLTNTNNMFNRQRRRSNFHDNTMDVKFQQQAESSDSSDEEQSNKGEVRADFLFFDPKPEDFHGIKTLLQTYLDNKSWDLSGFVDLILGQTTVGSVVKLEDDEDNGIFSVVSALNLGRYKDNKCIQELKEYLLRVCKEKDVIDKLRSLLGEKAHSVGLVVSQRVMNLPPQLFPPIYDGLFKEVSWATEDEPTEELRNSFRFKFYMVVSKIYKRKNLNEKKRHKSDYDEATIYTKPEDEIFHKLSLWSFDFPLQTQQVNHELRNYQPMGLVMAVEADKISAFQQELRSLIVDESLIENQS</sequence>
<dbReference type="Proteomes" id="UP000813462">
    <property type="component" value="Unassembled WGS sequence"/>
</dbReference>
<name>A0A978UNB8_ZIZJJ</name>
<dbReference type="EMBL" id="JAEACU010000010">
    <property type="protein sequence ID" value="KAH7516320.1"/>
    <property type="molecule type" value="Genomic_DNA"/>
</dbReference>
<accession>A0A978UNB8</accession>
<dbReference type="Pfam" id="PF13862">
    <property type="entry name" value="BCCIP"/>
    <property type="match status" value="1"/>
</dbReference>
<dbReference type="PIRSF" id="PIRSF028983">
    <property type="entry name" value="BCP1"/>
    <property type="match status" value="1"/>
</dbReference>
<dbReference type="PANTHER" id="PTHR13261:SF0">
    <property type="entry name" value="BRCA2 AND CDKN1A-INTERACTING PROTEIN"/>
    <property type="match status" value="1"/>
</dbReference>
<evidence type="ECO:0000313" key="3">
    <source>
        <dbReference type="EMBL" id="KAH7516320.1"/>
    </source>
</evidence>
<dbReference type="GO" id="GO:0005634">
    <property type="term" value="C:nucleus"/>
    <property type="evidence" value="ECO:0007669"/>
    <property type="project" value="TreeGrafter"/>
</dbReference>
<evidence type="ECO:0000256" key="1">
    <source>
        <dbReference type="ARBA" id="ARBA00006781"/>
    </source>
</evidence>
<evidence type="ECO:0000313" key="4">
    <source>
        <dbReference type="Proteomes" id="UP000813462"/>
    </source>
</evidence>
<comment type="caution">
    <text evidence="3">The sequence shown here is derived from an EMBL/GenBank/DDBJ whole genome shotgun (WGS) entry which is preliminary data.</text>
</comment>